<keyword evidence="2 5" id="KW-0812">Transmembrane</keyword>
<dbReference type="GO" id="GO:0016020">
    <property type="term" value="C:membrane"/>
    <property type="evidence" value="ECO:0007669"/>
    <property type="project" value="UniProtKB-SubCell"/>
</dbReference>
<dbReference type="SUPFAM" id="SSF103473">
    <property type="entry name" value="MFS general substrate transporter"/>
    <property type="match status" value="1"/>
</dbReference>
<evidence type="ECO:0000256" key="3">
    <source>
        <dbReference type="ARBA" id="ARBA00022989"/>
    </source>
</evidence>
<keyword evidence="3 5" id="KW-1133">Transmembrane helix</keyword>
<reference evidence="8" key="1">
    <citation type="submission" date="2022-10" db="EMBL/GenBank/DDBJ databases">
        <title>Genome assembly of Pristionchus species.</title>
        <authorList>
            <person name="Yoshida K."/>
            <person name="Sommer R.J."/>
        </authorList>
    </citation>
    <scope>NUCLEOTIDE SEQUENCE [LARGE SCALE GENOMIC DNA]</scope>
    <source>
        <strain evidence="8">RS5460</strain>
    </source>
</reference>
<dbReference type="GO" id="GO:0006820">
    <property type="term" value="P:monoatomic anion transport"/>
    <property type="evidence" value="ECO:0007669"/>
    <property type="project" value="TreeGrafter"/>
</dbReference>
<protein>
    <recommendedName>
        <fullName evidence="6">Major facilitator superfamily (MFS) profile domain-containing protein</fullName>
    </recommendedName>
</protein>
<evidence type="ECO:0000256" key="1">
    <source>
        <dbReference type="ARBA" id="ARBA00004141"/>
    </source>
</evidence>
<evidence type="ECO:0000313" key="7">
    <source>
        <dbReference type="EMBL" id="GMR62046.1"/>
    </source>
</evidence>
<dbReference type="InterPro" id="IPR020846">
    <property type="entry name" value="MFS_dom"/>
</dbReference>
<comment type="subcellular location">
    <subcellularLocation>
        <location evidence="1">Membrane</location>
        <topology evidence="1">Multi-pass membrane protein</topology>
    </subcellularLocation>
</comment>
<dbReference type="Gene3D" id="1.20.1250.20">
    <property type="entry name" value="MFS general substrate transporter like domains"/>
    <property type="match status" value="2"/>
</dbReference>
<dbReference type="FunFam" id="1.20.1250.20:FF:000355">
    <property type="entry name" value="SLC (SoLute Carrier) homolog"/>
    <property type="match status" value="1"/>
</dbReference>
<keyword evidence="8" id="KW-1185">Reference proteome</keyword>
<dbReference type="InterPro" id="IPR011701">
    <property type="entry name" value="MFS"/>
</dbReference>
<feature type="transmembrane region" description="Helical" evidence="5">
    <location>
        <begin position="222"/>
        <end position="241"/>
    </location>
</feature>
<evidence type="ECO:0000313" key="8">
    <source>
        <dbReference type="Proteomes" id="UP001328107"/>
    </source>
</evidence>
<feature type="transmembrane region" description="Helical" evidence="5">
    <location>
        <begin position="392"/>
        <end position="414"/>
    </location>
</feature>
<dbReference type="EMBL" id="BTRK01000006">
    <property type="protein sequence ID" value="GMR62046.1"/>
    <property type="molecule type" value="Genomic_DNA"/>
</dbReference>
<dbReference type="Pfam" id="PF07690">
    <property type="entry name" value="MFS_1"/>
    <property type="match status" value="1"/>
</dbReference>
<feature type="transmembrane region" description="Helical" evidence="5">
    <location>
        <begin position="421"/>
        <end position="441"/>
    </location>
</feature>
<dbReference type="Proteomes" id="UP001328107">
    <property type="component" value="Unassembled WGS sequence"/>
</dbReference>
<evidence type="ECO:0000256" key="4">
    <source>
        <dbReference type="ARBA" id="ARBA00023136"/>
    </source>
</evidence>
<feature type="transmembrane region" description="Helical" evidence="5">
    <location>
        <begin position="189"/>
        <end position="210"/>
    </location>
</feature>
<evidence type="ECO:0000256" key="2">
    <source>
        <dbReference type="ARBA" id="ARBA00022692"/>
    </source>
</evidence>
<dbReference type="PROSITE" id="PS50850">
    <property type="entry name" value="MFS"/>
    <property type="match status" value="1"/>
</dbReference>
<feature type="transmembrane region" description="Helical" evidence="5">
    <location>
        <begin position="277"/>
        <end position="302"/>
    </location>
</feature>
<name>A0AAN5DED7_9BILA</name>
<feature type="transmembrane region" description="Helical" evidence="5">
    <location>
        <begin position="128"/>
        <end position="147"/>
    </location>
</feature>
<organism evidence="7 8">
    <name type="scientific">Pristionchus mayeri</name>
    <dbReference type="NCBI Taxonomy" id="1317129"/>
    <lineage>
        <taxon>Eukaryota</taxon>
        <taxon>Metazoa</taxon>
        <taxon>Ecdysozoa</taxon>
        <taxon>Nematoda</taxon>
        <taxon>Chromadorea</taxon>
        <taxon>Rhabditida</taxon>
        <taxon>Rhabditina</taxon>
        <taxon>Diplogasteromorpha</taxon>
        <taxon>Diplogasteroidea</taxon>
        <taxon>Neodiplogasteridae</taxon>
        <taxon>Pristionchus</taxon>
    </lineage>
</organism>
<evidence type="ECO:0000256" key="5">
    <source>
        <dbReference type="SAM" id="Phobius"/>
    </source>
</evidence>
<feature type="transmembrane region" description="Helical" evidence="5">
    <location>
        <begin position="453"/>
        <end position="474"/>
    </location>
</feature>
<proteinExistence type="predicted"/>
<dbReference type="InterPro" id="IPR050382">
    <property type="entry name" value="MFS_Na/Anion_cotransporter"/>
</dbReference>
<dbReference type="PANTHER" id="PTHR11662:SF405">
    <property type="entry name" value="PROTEIN CBG12249"/>
    <property type="match status" value="1"/>
</dbReference>
<keyword evidence="4 5" id="KW-0472">Membrane</keyword>
<comment type="caution">
    <text evidence="7">The sequence shown here is derived from an EMBL/GenBank/DDBJ whole genome shotgun (WGS) entry which is preliminary data.</text>
</comment>
<accession>A0AAN5DED7</accession>
<dbReference type="GO" id="GO:0022857">
    <property type="term" value="F:transmembrane transporter activity"/>
    <property type="evidence" value="ECO:0007669"/>
    <property type="project" value="InterPro"/>
</dbReference>
<feature type="transmembrane region" description="Helical" evidence="5">
    <location>
        <begin position="322"/>
        <end position="340"/>
    </location>
</feature>
<feature type="transmembrane region" description="Helical" evidence="5">
    <location>
        <begin position="100"/>
        <end position="121"/>
    </location>
</feature>
<evidence type="ECO:0000259" key="6">
    <source>
        <dbReference type="PROSITE" id="PS50850"/>
    </source>
</evidence>
<feature type="transmembrane region" description="Helical" evidence="5">
    <location>
        <begin position="159"/>
        <end position="177"/>
    </location>
</feature>
<sequence>MTSKESDEGVASAKSKSPLLSLNSHRLRVCVFLLLAQYMGSANRMAISTSIVCMVNVTTAVHHTSNVSLASACFRPGQQDSADELAVEGHLFWTPSQQSLLLASSFYGSFVTIFISGAVIDQFSPTKILTVGLLVSALFTLLVPFLSDLSYEALVVSRIIIGVTESLIVPALPMLVVRWFPTSEKTTLAAFYTSGIQLAAGGASLIAAQICRSTALHGWPSIYYIFGSVTLVFVVIWFIFVNDRPSENRWTSEAEKMYLEEQIVAPKKKPSLRTSPWRGIATSSPVHSVMICAFAFGFSTSTMQAYLPTYLREQLAFPVDKIGLYTLAPFVAQIIAKNIFGPLTDYVARKGITTLTTATKIAQSMGSFGAAIGLLAFAYFPTCASPGSALPILIIYGTVFAGGICGFFTSMLTLAPKYTGALTALAQLSAMLASIASSTLVTTLTSMETAYKWPIIFGSAALLQAGAGAHFLFFGSTEKQYWSEGTSEKSAAGSN</sequence>
<feature type="domain" description="Major facilitator superfamily (MFS) profile" evidence="6">
    <location>
        <begin position="29"/>
        <end position="478"/>
    </location>
</feature>
<dbReference type="InterPro" id="IPR036259">
    <property type="entry name" value="MFS_trans_sf"/>
</dbReference>
<dbReference type="AlphaFoldDB" id="A0AAN5DED7"/>
<dbReference type="PANTHER" id="PTHR11662">
    <property type="entry name" value="SOLUTE CARRIER FAMILY 17"/>
    <property type="match status" value="1"/>
</dbReference>
<gene>
    <name evidence="7" type="ORF">PMAYCL1PPCAC_32241</name>
</gene>
<feature type="transmembrane region" description="Helical" evidence="5">
    <location>
        <begin position="361"/>
        <end position="380"/>
    </location>
</feature>
<dbReference type="FunFam" id="1.20.1250.20:FF:000941">
    <property type="entry name" value="Uncharacterized protein"/>
    <property type="match status" value="1"/>
</dbReference>